<feature type="domain" description="N-acetyltransferase" evidence="3">
    <location>
        <begin position="353"/>
        <end position="522"/>
    </location>
</feature>
<dbReference type="GO" id="GO:0016787">
    <property type="term" value="F:hydrolase activity"/>
    <property type="evidence" value="ECO:0007669"/>
    <property type="project" value="UniProtKB-KW"/>
</dbReference>
<dbReference type="STRING" id="564137.SAMN04488238_109181"/>
<dbReference type="Proteomes" id="UP000198539">
    <property type="component" value="Unassembled WGS sequence"/>
</dbReference>
<dbReference type="InterPro" id="IPR000182">
    <property type="entry name" value="GNAT_dom"/>
</dbReference>
<organism evidence="4 5">
    <name type="scientific">Roseicitreum antarcticum</name>
    <dbReference type="NCBI Taxonomy" id="564137"/>
    <lineage>
        <taxon>Bacteria</taxon>
        <taxon>Pseudomonadati</taxon>
        <taxon>Pseudomonadota</taxon>
        <taxon>Alphaproteobacteria</taxon>
        <taxon>Rhodobacterales</taxon>
        <taxon>Paracoccaceae</taxon>
        <taxon>Roseicitreum</taxon>
    </lineage>
</organism>
<feature type="binding site" evidence="2">
    <location>
        <position position="273"/>
    </location>
    <ligand>
        <name>substrate</name>
    </ligand>
</feature>
<dbReference type="RefSeq" id="WP_092891404.1">
    <property type="nucleotide sequence ID" value="NZ_CP061498.1"/>
</dbReference>
<proteinExistence type="predicted"/>
<dbReference type="Gene3D" id="3.40.630.30">
    <property type="match status" value="1"/>
</dbReference>
<keyword evidence="4" id="KW-0378">Hydrolase</keyword>
<dbReference type="InterPro" id="IPR016181">
    <property type="entry name" value="Acyl_CoA_acyltransferase"/>
</dbReference>
<feature type="active site" description="Proton acceptor" evidence="1">
    <location>
        <position position="17"/>
    </location>
</feature>
<dbReference type="PANTHER" id="PTHR21015">
    <property type="entry name" value="UDP-N-ACETYLGLUCOSAMINE--N-ACETYLMURAMYL-(PENTAPEPTIDE) PYROPHOSPHORYL-UNDECAPRENOL N-ACETYLGLUCOSAMINE TRANSFERASE 1"/>
    <property type="match status" value="1"/>
</dbReference>
<dbReference type="OrthoDB" id="9788924at2"/>
<dbReference type="Pfam" id="PF13302">
    <property type="entry name" value="Acetyltransf_3"/>
    <property type="match status" value="1"/>
</dbReference>
<reference evidence="4 5" key="1">
    <citation type="submission" date="2016-10" db="EMBL/GenBank/DDBJ databases">
        <authorList>
            <person name="de Groot N.N."/>
        </authorList>
    </citation>
    <scope>NUCLEOTIDE SEQUENCE [LARGE SCALE GENOMIC DNA]</scope>
    <source>
        <strain evidence="4 5">CGMCC 1.8894</strain>
    </source>
</reference>
<evidence type="ECO:0000259" key="3">
    <source>
        <dbReference type="PROSITE" id="PS51186"/>
    </source>
</evidence>
<feature type="binding site" evidence="2">
    <location>
        <position position="170"/>
    </location>
    <ligand>
        <name>substrate</name>
    </ligand>
</feature>
<dbReference type="SUPFAM" id="SSF53756">
    <property type="entry name" value="UDP-Glycosyltransferase/glycogen phosphorylase"/>
    <property type="match status" value="1"/>
</dbReference>
<dbReference type="AlphaFoldDB" id="A0A1H3CJ23"/>
<dbReference type="InterPro" id="IPR007235">
    <property type="entry name" value="Glyco_trans_28_C"/>
</dbReference>
<keyword evidence="5" id="KW-1185">Reference proteome</keyword>
<dbReference type="GO" id="GO:0016758">
    <property type="term" value="F:hexosyltransferase activity"/>
    <property type="evidence" value="ECO:0007669"/>
    <property type="project" value="InterPro"/>
</dbReference>
<dbReference type="GO" id="GO:0016747">
    <property type="term" value="F:acyltransferase activity, transferring groups other than amino-acyl groups"/>
    <property type="evidence" value="ECO:0007669"/>
    <property type="project" value="InterPro"/>
</dbReference>
<dbReference type="EMBL" id="FNOM01000009">
    <property type="protein sequence ID" value="SDX54115.1"/>
    <property type="molecule type" value="Genomic_DNA"/>
</dbReference>
<dbReference type="PANTHER" id="PTHR21015:SF22">
    <property type="entry name" value="GLYCOSYLTRANSFERASE"/>
    <property type="match status" value="1"/>
</dbReference>
<accession>A0A1H3CJ23</accession>
<gene>
    <name evidence="4" type="ORF">SAMN04488238_109181</name>
</gene>
<dbReference type="InterPro" id="IPR020023">
    <property type="entry name" value="PseG"/>
</dbReference>
<sequence length="534" mass="57208">MKALIRADATGTIGGGHMMRCLALANALRRHGHEAAFVMAQTQQDWSGTVTSAGFHVYPVTPEPLSPDPDGPPHKGWLSAPWPRDAEVTGAAMRDFMPDCLIWDHYGLDARWVNAVRRAYNVGVVLAIDDLDDRALGSELVLDQTRLDRASARAFPALAQMAGPAFATLRPEFADLRAEALARRAAAPGGRVLVTLGLADSAGIVPGIAAVLAATEGLDVDIVMGAHAQTLPRVADICATYPQLTLHVDTPDMAALMLRADLCIGAGGMTSWERCCLGLGTLLIPVADNQSGSARALEAAGAAQVLDLTRARDPADLAAAVARALRAIPAMAQAAARLCDGQGATRVVDILAATLRPVVPSDAHLMFDWRNQPHIRAASLNAAPLEWPKHLDWVAALSHRSDGLWRIYAEGERALGHVNVRRLSPEDLAENSTEDLGARSGGLWRWGFYIGAVDAPKGAGRRMLARALSEVLRRPDCAGIEAEVRVNNPRSAALHRAMGFRQTATREDGAVLVFLLTECDMNRVFAIQFPKEPR</sequence>
<name>A0A1H3CJ23_9RHOB</name>
<dbReference type="Gene3D" id="3.40.50.2000">
    <property type="entry name" value="Glycogen Phosphorylase B"/>
    <property type="match status" value="1"/>
</dbReference>
<evidence type="ECO:0000256" key="2">
    <source>
        <dbReference type="PIRSR" id="PIRSR620023-2"/>
    </source>
</evidence>
<evidence type="ECO:0000313" key="4">
    <source>
        <dbReference type="EMBL" id="SDX54115.1"/>
    </source>
</evidence>
<evidence type="ECO:0000313" key="5">
    <source>
        <dbReference type="Proteomes" id="UP000198539"/>
    </source>
</evidence>
<dbReference type="SUPFAM" id="SSF55729">
    <property type="entry name" value="Acyl-CoA N-acyltransferases (Nat)"/>
    <property type="match status" value="1"/>
</dbReference>
<evidence type="ECO:0000256" key="1">
    <source>
        <dbReference type="PIRSR" id="PIRSR620023-1"/>
    </source>
</evidence>
<dbReference type="Pfam" id="PF04101">
    <property type="entry name" value="Glyco_tran_28_C"/>
    <property type="match status" value="1"/>
</dbReference>
<dbReference type="NCBIfam" id="TIGR03590">
    <property type="entry name" value="PseG"/>
    <property type="match status" value="1"/>
</dbReference>
<dbReference type="PROSITE" id="PS51186">
    <property type="entry name" value="GNAT"/>
    <property type="match status" value="1"/>
</dbReference>
<protein>
    <submittedName>
        <fullName evidence="4">UDP-2,4-diacetamido-2,4,6-trideoxy-beta-L-altropyranose hydrolase</fullName>
    </submittedName>
</protein>
<dbReference type="Gene3D" id="3.40.50.11190">
    <property type="match status" value="1"/>
</dbReference>